<organism evidence="1 2">
    <name type="scientific">Companilactobacillus huachuanensis</name>
    <dbReference type="NCBI Taxonomy" id="2559914"/>
    <lineage>
        <taxon>Bacteria</taxon>
        <taxon>Bacillati</taxon>
        <taxon>Bacillota</taxon>
        <taxon>Bacilli</taxon>
        <taxon>Lactobacillales</taxon>
        <taxon>Lactobacillaceae</taxon>
        <taxon>Companilactobacillus</taxon>
    </lineage>
</organism>
<dbReference type="EMBL" id="JBHSSF010000027">
    <property type="protein sequence ID" value="MFC6177233.1"/>
    <property type="molecule type" value="Genomic_DNA"/>
</dbReference>
<proteinExistence type="predicted"/>
<evidence type="ECO:0000313" key="1">
    <source>
        <dbReference type="EMBL" id="MFC6177233.1"/>
    </source>
</evidence>
<feature type="non-terminal residue" evidence="1">
    <location>
        <position position="1"/>
    </location>
</feature>
<dbReference type="Proteomes" id="UP001596288">
    <property type="component" value="Unassembled WGS sequence"/>
</dbReference>
<dbReference type="RefSeq" id="WP_376987997.1">
    <property type="nucleotide sequence ID" value="NZ_JBHSSF010000027.1"/>
</dbReference>
<name>A0ABW1RPT9_9LACO</name>
<evidence type="ECO:0000313" key="2">
    <source>
        <dbReference type="Proteomes" id="UP001596288"/>
    </source>
</evidence>
<gene>
    <name evidence="1" type="ORF">ACFQAV_10295</name>
</gene>
<accession>A0ABW1RPT9</accession>
<reference evidence="2" key="1">
    <citation type="journal article" date="2019" name="Int. J. Syst. Evol. Microbiol.">
        <title>The Global Catalogue of Microorganisms (GCM) 10K type strain sequencing project: providing services to taxonomists for standard genome sequencing and annotation.</title>
        <authorList>
            <consortium name="The Broad Institute Genomics Platform"/>
            <consortium name="The Broad Institute Genome Sequencing Center for Infectious Disease"/>
            <person name="Wu L."/>
            <person name="Ma J."/>
        </authorList>
    </citation>
    <scope>NUCLEOTIDE SEQUENCE [LARGE SCALE GENOMIC DNA]</scope>
    <source>
        <strain evidence="2">CCM 8927</strain>
    </source>
</reference>
<keyword evidence="2" id="KW-1185">Reference proteome</keyword>
<comment type="caution">
    <text evidence="1">The sequence shown here is derived from an EMBL/GenBank/DDBJ whole genome shotgun (WGS) entry which is preliminary data.</text>
</comment>
<sequence>FFRLGVFLFNFFQVANLIIKFAPQNKVEKITKYYLQNGAIATARNERDDKQTTVIRSSLVEAGIWSLVGSSAHVEEFMPFVAHYNLTGIMIGKDVVNFNLGSVIKNNDSAVER</sequence>
<protein>
    <submittedName>
        <fullName evidence="1">Uncharacterized protein</fullName>
    </submittedName>
</protein>